<dbReference type="InterPro" id="IPR014790">
    <property type="entry name" value="MutL_C"/>
</dbReference>
<dbReference type="OrthoDB" id="10263226at2759"/>
<dbReference type="NCBIfam" id="TIGR00585">
    <property type="entry name" value="mutl"/>
    <property type="match status" value="1"/>
</dbReference>
<dbReference type="SMART" id="SM00853">
    <property type="entry name" value="MutL_C"/>
    <property type="match status" value="1"/>
</dbReference>
<dbReference type="InterPro" id="IPR038973">
    <property type="entry name" value="MutL/Mlh/Pms-like"/>
</dbReference>
<dbReference type="STRING" id="857566.A0A1E3PGR0"/>
<dbReference type="SUPFAM" id="SSF118116">
    <property type="entry name" value="DNA mismatch repair protein MutL"/>
    <property type="match status" value="1"/>
</dbReference>
<organism evidence="7 8">
    <name type="scientific">Nadsonia fulvescens var. elongata DSM 6958</name>
    <dbReference type="NCBI Taxonomy" id="857566"/>
    <lineage>
        <taxon>Eukaryota</taxon>
        <taxon>Fungi</taxon>
        <taxon>Dikarya</taxon>
        <taxon>Ascomycota</taxon>
        <taxon>Saccharomycotina</taxon>
        <taxon>Dipodascomycetes</taxon>
        <taxon>Dipodascales</taxon>
        <taxon>Dipodascales incertae sedis</taxon>
        <taxon>Nadsonia</taxon>
    </lineage>
</organism>
<gene>
    <name evidence="7" type="ORF">NADFUDRAFT_53089</name>
</gene>
<dbReference type="InterPro" id="IPR042120">
    <property type="entry name" value="MutL_C_dimsub"/>
</dbReference>
<dbReference type="CDD" id="cd03484">
    <property type="entry name" value="MutL_Trans_hPMS_2_like"/>
    <property type="match status" value="1"/>
</dbReference>
<dbReference type="FunFam" id="3.30.565.10:FF:000014">
    <property type="entry name" value="Mismatch repair endonuclease pms1, putative"/>
    <property type="match status" value="1"/>
</dbReference>
<feature type="compositionally biased region" description="Basic and acidic residues" evidence="4">
    <location>
        <begin position="575"/>
        <end position="588"/>
    </location>
</feature>
<dbReference type="CDD" id="cd16926">
    <property type="entry name" value="HATPase_MutL-MLH-PMS-like"/>
    <property type="match status" value="1"/>
</dbReference>
<feature type="region of interest" description="Disordered" evidence="4">
    <location>
        <begin position="419"/>
        <end position="440"/>
    </location>
</feature>
<evidence type="ECO:0000256" key="4">
    <source>
        <dbReference type="SAM" id="MobiDB-lite"/>
    </source>
</evidence>
<evidence type="ECO:0000256" key="1">
    <source>
        <dbReference type="ARBA" id="ARBA00006082"/>
    </source>
</evidence>
<evidence type="ECO:0000259" key="6">
    <source>
        <dbReference type="SMART" id="SM01340"/>
    </source>
</evidence>
<evidence type="ECO:0000259" key="5">
    <source>
        <dbReference type="SMART" id="SM00853"/>
    </source>
</evidence>
<sequence>MNSGKSNIRAIDTSSVHRITSGQVVVDLATAVKELVENGLDAHATTIEVKFRNYGLDAIEVTDNGDGILKEDYSSIAIKHHTSKLRSFEDLTEVATYGFRGEAMSSLCALADVKIVTATKAEAPRATRLEMTVDGHIKTQTITPGQKGTCVTVENIFKTLPVRRKDLEKNHKRDFARALSYLQAYAIICTNVRLTVVNILPKSGKKSVMIASKGNSSVLDNIINIYGASAKDTIMPLNFGIKLHSQSLIKQLKPYDFAGKSREIELRIVGYISRPIFGQGRTASDRQHYFINARPCLLPQIARAVNETYKMFNSTQSPFVVCDLIMDTKNYDVNVSPDKRTILLHDENNLVVALKDELASVFDTCGHSVPRNNVTAPNQNLDPKALLQKLVTQSKLCFDYQEAESGIAELEEDAQNISTRNSIPSNSPREPISTKMNNSRVSSVLKENSRVLTDTDGTFQETNQLENDDSVVIKVGTNQITETLKRRKVLESSAETSKPVVSKNESLRNLTGTFTHLVPELANNEPFQMPRTPSDTIDVVDGMEVNAECTSANQIFIDNDHEVEMNNQEEEEKVEGEGGKAGETGQHDDVFMESPCSNGSRSCCSSDAETNESFSTQIHKTPSDSAVSFSGKRSSSSTKLRNYNLETRVHVSLDEIRSGYRQITDCQRNLMGVTESVKPKPTIGTLSKIAASDVGVDAALAEEFLTLTIQKEDFFKMKIIGQFNLGFIIVSRYKSSVGEGSRGSYELFIVDQHASDEKYNYERLKRETVIQNQPLVIPRTLNLTSLEELTIINNLLIFERNGFMIQIDEGLPPGQKCKLISLPISKGTSFDEKDLHELLYLIDEHPGQEYIKCSKVNAMFAMRACRSSIMIGKPLLQGTMEKVVNNLGTLDKPWNCPHGRPTMRHLMDMKIFGGTIPDLP</sequence>
<dbReference type="InterPro" id="IPR020568">
    <property type="entry name" value="Ribosomal_Su5_D2-typ_SF"/>
</dbReference>
<dbReference type="InterPro" id="IPR037198">
    <property type="entry name" value="MutL_C_sf"/>
</dbReference>
<keyword evidence="8" id="KW-1185">Reference proteome</keyword>
<dbReference type="Pfam" id="PF08676">
    <property type="entry name" value="MutL_C"/>
    <property type="match status" value="1"/>
</dbReference>
<dbReference type="GO" id="GO:0005524">
    <property type="term" value="F:ATP binding"/>
    <property type="evidence" value="ECO:0007669"/>
    <property type="project" value="InterPro"/>
</dbReference>
<dbReference type="SMART" id="SM01340">
    <property type="entry name" value="DNA_mis_repair"/>
    <property type="match status" value="1"/>
</dbReference>
<reference evidence="7 8" key="1">
    <citation type="journal article" date="2016" name="Proc. Natl. Acad. Sci. U.S.A.">
        <title>Comparative genomics of biotechnologically important yeasts.</title>
        <authorList>
            <person name="Riley R."/>
            <person name="Haridas S."/>
            <person name="Wolfe K.H."/>
            <person name="Lopes M.R."/>
            <person name="Hittinger C.T."/>
            <person name="Goeker M."/>
            <person name="Salamov A.A."/>
            <person name="Wisecaver J.H."/>
            <person name="Long T.M."/>
            <person name="Calvey C.H."/>
            <person name="Aerts A.L."/>
            <person name="Barry K.W."/>
            <person name="Choi C."/>
            <person name="Clum A."/>
            <person name="Coughlan A.Y."/>
            <person name="Deshpande S."/>
            <person name="Douglass A.P."/>
            <person name="Hanson S.J."/>
            <person name="Klenk H.-P."/>
            <person name="LaButti K.M."/>
            <person name="Lapidus A."/>
            <person name="Lindquist E.A."/>
            <person name="Lipzen A.M."/>
            <person name="Meier-Kolthoff J.P."/>
            <person name="Ohm R.A."/>
            <person name="Otillar R.P."/>
            <person name="Pangilinan J.L."/>
            <person name="Peng Y."/>
            <person name="Rokas A."/>
            <person name="Rosa C.A."/>
            <person name="Scheuner C."/>
            <person name="Sibirny A.A."/>
            <person name="Slot J.C."/>
            <person name="Stielow J.B."/>
            <person name="Sun H."/>
            <person name="Kurtzman C.P."/>
            <person name="Blackwell M."/>
            <person name="Grigoriev I.V."/>
            <person name="Jeffries T.W."/>
        </authorList>
    </citation>
    <scope>NUCLEOTIDE SEQUENCE [LARGE SCALE GENOMIC DNA]</scope>
    <source>
        <strain evidence="7 8">DSM 6958</strain>
    </source>
</reference>
<proteinExistence type="inferred from homology"/>
<dbReference type="SUPFAM" id="SSF54211">
    <property type="entry name" value="Ribosomal protein S5 domain 2-like"/>
    <property type="match status" value="1"/>
</dbReference>
<dbReference type="SUPFAM" id="SSF55874">
    <property type="entry name" value="ATPase domain of HSP90 chaperone/DNA topoisomerase II/histidine kinase"/>
    <property type="match status" value="1"/>
</dbReference>
<dbReference type="InterPro" id="IPR014721">
    <property type="entry name" value="Ribsml_uS5_D2-typ_fold_subgr"/>
</dbReference>
<dbReference type="FunFam" id="3.30.1370.100:FF:000001">
    <property type="entry name" value="Mismatch repair endonuclease pms1, putative"/>
    <property type="match status" value="1"/>
</dbReference>
<dbReference type="EMBL" id="KV454413">
    <property type="protein sequence ID" value="ODQ64112.1"/>
    <property type="molecule type" value="Genomic_DNA"/>
</dbReference>
<evidence type="ECO:0000313" key="7">
    <source>
        <dbReference type="EMBL" id="ODQ64112.1"/>
    </source>
</evidence>
<dbReference type="GO" id="GO:0000710">
    <property type="term" value="P:meiotic mismatch repair"/>
    <property type="evidence" value="ECO:0007669"/>
    <property type="project" value="UniProtKB-ARBA"/>
</dbReference>
<dbReference type="GO" id="GO:0032389">
    <property type="term" value="C:MutLalpha complex"/>
    <property type="evidence" value="ECO:0007669"/>
    <property type="project" value="TreeGrafter"/>
</dbReference>
<evidence type="ECO:0000256" key="3">
    <source>
        <dbReference type="ARBA" id="ARBA00070941"/>
    </source>
</evidence>
<dbReference type="Pfam" id="PF13589">
    <property type="entry name" value="HATPase_c_3"/>
    <property type="match status" value="1"/>
</dbReference>
<dbReference type="GO" id="GO:0140664">
    <property type="term" value="F:ATP-dependent DNA damage sensor activity"/>
    <property type="evidence" value="ECO:0007669"/>
    <property type="project" value="InterPro"/>
</dbReference>
<feature type="region of interest" description="Disordered" evidence="4">
    <location>
        <begin position="566"/>
        <end position="588"/>
    </location>
</feature>
<evidence type="ECO:0000313" key="8">
    <source>
        <dbReference type="Proteomes" id="UP000095009"/>
    </source>
</evidence>
<name>A0A1E3PGR0_9ASCO</name>
<dbReference type="GO" id="GO:0016887">
    <property type="term" value="F:ATP hydrolysis activity"/>
    <property type="evidence" value="ECO:0007669"/>
    <property type="project" value="InterPro"/>
</dbReference>
<dbReference type="AlphaFoldDB" id="A0A1E3PGR0"/>
<keyword evidence="2" id="KW-0227">DNA damage</keyword>
<dbReference type="Pfam" id="PF01119">
    <property type="entry name" value="DNA_mis_repair"/>
    <property type="match status" value="1"/>
</dbReference>
<dbReference type="Gene3D" id="3.30.565.10">
    <property type="entry name" value="Histidine kinase-like ATPase, C-terminal domain"/>
    <property type="match status" value="1"/>
</dbReference>
<protein>
    <recommendedName>
        <fullName evidence="3">DNA mismatch repair protein PMS1</fullName>
    </recommendedName>
</protein>
<dbReference type="InterPro" id="IPR036890">
    <property type="entry name" value="HATPase_C_sf"/>
</dbReference>
<dbReference type="PANTHER" id="PTHR10073:SF52">
    <property type="entry name" value="MISMATCH REPAIR ENDONUCLEASE PMS2"/>
    <property type="match status" value="1"/>
</dbReference>
<evidence type="ECO:0000256" key="2">
    <source>
        <dbReference type="ARBA" id="ARBA00022763"/>
    </source>
</evidence>
<feature type="domain" description="MutL C-terminal dimerisation" evidence="5">
    <location>
        <begin position="719"/>
        <end position="875"/>
    </location>
</feature>
<dbReference type="InterPro" id="IPR002099">
    <property type="entry name" value="MutL/Mlh/PMS"/>
</dbReference>
<comment type="similarity">
    <text evidence="1">Belongs to the DNA mismatch repair MutL/HexB family.</text>
</comment>
<dbReference type="InterPro" id="IPR013507">
    <property type="entry name" value="DNA_mismatch_S5_2-like"/>
</dbReference>
<dbReference type="Proteomes" id="UP000095009">
    <property type="component" value="Unassembled WGS sequence"/>
</dbReference>
<feature type="domain" description="DNA mismatch repair protein S5" evidence="6">
    <location>
        <begin position="249"/>
        <end position="363"/>
    </location>
</feature>
<dbReference type="PANTHER" id="PTHR10073">
    <property type="entry name" value="DNA MISMATCH REPAIR PROTEIN MLH, PMS, MUTL"/>
    <property type="match status" value="1"/>
</dbReference>
<dbReference type="GO" id="GO:0030983">
    <property type="term" value="F:mismatched DNA binding"/>
    <property type="evidence" value="ECO:0007669"/>
    <property type="project" value="InterPro"/>
</dbReference>
<accession>A0A1E3PGR0</accession>
<dbReference type="Gene3D" id="3.30.1540.20">
    <property type="entry name" value="MutL, C-terminal domain, dimerisation subdomain"/>
    <property type="match status" value="2"/>
</dbReference>
<dbReference type="Gene3D" id="3.30.230.10">
    <property type="match status" value="1"/>
</dbReference>